<comment type="caution">
    <text evidence="1">The sequence shown here is derived from an EMBL/GenBank/DDBJ whole genome shotgun (WGS) entry which is preliminary data.</text>
</comment>
<organism evidence="1 2">
    <name type="scientific">Actinocrinis puniceicyclus</name>
    <dbReference type="NCBI Taxonomy" id="977794"/>
    <lineage>
        <taxon>Bacteria</taxon>
        <taxon>Bacillati</taxon>
        <taxon>Actinomycetota</taxon>
        <taxon>Actinomycetes</taxon>
        <taxon>Catenulisporales</taxon>
        <taxon>Actinospicaceae</taxon>
        <taxon>Actinocrinis</taxon>
    </lineage>
</organism>
<dbReference type="AlphaFoldDB" id="A0A8J7WU35"/>
<dbReference type="RefSeq" id="WP_211472137.1">
    <property type="nucleotide sequence ID" value="NZ_JAGSXH010000190.1"/>
</dbReference>
<name>A0A8J7WU35_9ACTN</name>
<evidence type="ECO:0000313" key="2">
    <source>
        <dbReference type="Proteomes" id="UP000677913"/>
    </source>
</evidence>
<dbReference type="Proteomes" id="UP000677913">
    <property type="component" value="Unassembled WGS sequence"/>
</dbReference>
<gene>
    <name evidence="1" type="ORF">KGA66_27210</name>
</gene>
<accession>A0A8J7WU35</accession>
<proteinExistence type="predicted"/>
<reference evidence="1" key="1">
    <citation type="submission" date="2021-04" db="EMBL/GenBank/DDBJ databases">
        <title>Genome based classification of Actinospica acidithermotolerans sp. nov., an actinobacterium isolated from an Indonesian hot spring.</title>
        <authorList>
            <person name="Kusuma A.B."/>
            <person name="Putra K.E."/>
            <person name="Nafisah S."/>
            <person name="Loh J."/>
            <person name="Nouioui I."/>
            <person name="Goodfellow M."/>
        </authorList>
    </citation>
    <scope>NUCLEOTIDE SEQUENCE</scope>
    <source>
        <strain evidence="1">DSM 45618</strain>
    </source>
</reference>
<dbReference type="EMBL" id="JAGSXH010000190">
    <property type="protein sequence ID" value="MBS2966755.1"/>
    <property type="molecule type" value="Genomic_DNA"/>
</dbReference>
<sequence>MTSTPVAVLGFQCARPGAGAELTRLNVELGMALSIPDLMRYQVLVREGDDCALCVYWLWRDIAHRDAVWADPPAALSGFWAAARPLWRADPDVRRFQWKPAQDRDLCPAGSGVVLDAAAEADGEQLISIDGGAALSCRAAAGRFNPRRWTAVWQKPSNQERHGQ</sequence>
<evidence type="ECO:0000313" key="1">
    <source>
        <dbReference type="EMBL" id="MBS2966755.1"/>
    </source>
</evidence>
<protein>
    <submittedName>
        <fullName evidence="1">Uncharacterized protein</fullName>
    </submittedName>
</protein>
<keyword evidence="2" id="KW-1185">Reference proteome</keyword>